<organism evidence="1 2">
    <name type="scientific">Caligus rogercresseyi</name>
    <name type="common">Sea louse</name>
    <dbReference type="NCBI Taxonomy" id="217165"/>
    <lineage>
        <taxon>Eukaryota</taxon>
        <taxon>Metazoa</taxon>
        <taxon>Ecdysozoa</taxon>
        <taxon>Arthropoda</taxon>
        <taxon>Crustacea</taxon>
        <taxon>Multicrustacea</taxon>
        <taxon>Hexanauplia</taxon>
        <taxon>Copepoda</taxon>
        <taxon>Siphonostomatoida</taxon>
        <taxon>Caligidae</taxon>
        <taxon>Caligus</taxon>
    </lineage>
</organism>
<sequence length="100" mass="10640">VFSDGVIISIQKHELSGSLGSAKVYVSEEATLRMLDAYNTMAKDWPSSPGGHFFRTIDGGPLGNSKSVMAHLHLLIKSSGVTNKDISSLTTEVISNAFAT</sequence>
<name>A0A7T8GMP8_CALRO</name>
<dbReference type="Proteomes" id="UP000595437">
    <property type="component" value="Chromosome 19"/>
</dbReference>
<evidence type="ECO:0000313" key="1">
    <source>
        <dbReference type="EMBL" id="QQP33109.1"/>
    </source>
</evidence>
<keyword evidence="2" id="KW-1185">Reference proteome</keyword>
<feature type="non-terminal residue" evidence="1">
    <location>
        <position position="1"/>
    </location>
</feature>
<feature type="non-terminal residue" evidence="1">
    <location>
        <position position="100"/>
    </location>
</feature>
<proteinExistence type="predicted"/>
<reference evidence="2" key="1">
    <citation type="submission" date="2021-01" db="EMBL/GenBank/DDBJ databases">
        <title>Caligus Genome Assembly.</title>
        <authorList>
            <person name="Gallardo-Escarate C."/>
        </authorList>
    </citation>
    <scope>NUCLEOTIDE SEQUENCE [LARGE SCALE GENOMIC DNA]</scope>
</reference>
<dbReference type="AlphaFoldDB" id="A0A7T8GMP8"/>
<accession>A0A7T8GMP8</accession>
<gene>
    <name evidence="1" type="ORF">FKW44_024361</name>
</gene>
<evidence type="ECO:0000313" key="2">
    <source>
        <dbReference type="Proteomes" id="UP000595437"/>
    </source>
</evidence>
<protein>
    <submittedName>
        <fullName evidence="1">Uncharacterized protein</fullName>
    </submittedName>
</protein>
<dbReference type="EMBL" id="CP045908">
    <property type="protein sequence ID" value="QQP33109.1"/>
    <property type="molecule type" value="Genomic_DNA"/>
</dbReference>